<reference evidence="1 2" key="1">
    <citation type="journal article" date="2012" name="Front. Microbiol.">
        <title>Redundancy and modularity in membrane-associated dissimilatory nitrate reduction in Bacillus.</title>
        <authorList>
            <person name="Heylen K."/>
            <person name="Keltjens J."/>
        </authorList>
    </citation>
    <scope>NUCLEOTIDE SEQUENCE [LARGE SCALE GENOMIC DNA]</scope>
    <source>
        <strain evidence="1 2">LMG 9581</strain>
    </source>
</reference>
<dbReference type="PATRIC" id="fig|1131731.3.peg.2635"/>
<organism evidence="1 2">
    <name type="scientific">Schinkia azotoformans LMG 9581</name>
    <dbReference type="NCBI Taxonomy" id="1131731"/>
    <lineage>
        <taxon>Bacteria</taxon>
        <taxon>Bacillati</taxon>
        <taxon>Bacillota</taxon>
        <taxon>Bacilli</taxon>
        <taxon>Bacillales</taxon>
        <taxon>Bacillaceae</taxon>
        <taxon>Calidifontibacillus/Schinkia group</taxon>
        <taxon>Schinkia</taxon>
    </lineage>
</organism>
<dbReference type="STRING" id="1131731.BAZO_12864"/>
<proteinExistence type="predicted"/>
<dbReference type="GeneID" id="89470824"/>
<keyword evidence="2" id="KW-1185">Reference proteome</keyword>
<evidence type="ECO:0000313" key="1">
    <source>
        <dbReference type="EMBL" id="EKN64644.1"/>
    </source>
</evidence>
<dbReference type="Proteomes" id="UP000006315">
    <property type="component" value="Unassembled WGS sequence"/>
</dbReference>
<protein>
    <submittedName>
        <fullName evidence="1">Uncharacterized protein</fullName>
    </submittedName>
</protein>
<accession>K6D8L3</accession>
<evidence type="ECO:0000313" key="2">
    <source>
        <dbReference type="Proteomes" id="UP000006315"/>
    </source>
</evidence>
<gene>
    <name evidence="1" type="ORF">BAZO_12864</name>
</gene>
<dbReference type="EMBL" id="AJLR01000115">
    <property type="protein sequence ID" value="EKN64644.1"/>
    <property type="molecule type" value="Genomic_DNA"/>
</dbReference>
<dbReference type="AlphaFoldDB" id="K6D8L3"/>
<comment type="caution">
    <text evidence="1">The sequence shown here is derived from an EMBL/GenBank/DDBJ whole genome shotgun (WGS) entry which is preliminary data.</text>
</comment>
<name>K6D8L3_SCHAZ</name>
<dbReference type="RefSeq" id="WP_003331953.1">
    <property type="nucleotide sequence ID" value="NZ_AJLR01000115.1"/>
</dbReference>
<sequence length="353" mass="41605">MRSHKVESAIFVQGKTYAKNGVKFAQNNQADIIKWVEVEIGLKYGKQFQLHKEEEGSLLYKECIDGVAVSPSGYIEIKFDHKGKLTFFSIHGHFPPKEMVKEELYTLTLEKVVHIAKEQLKLIEFPSYKQKRLFPIFVVEEIYVRNDQMSIIPFEVFADTRSYFKVDETIYWDKPINQTFEQKEINWIEDVSVEQAFSSEPSPDSFPITTEEQEKCITSVKDFLRQEYLNETGKWTLKTLHRDKGYIHAILRTNKQDNRVFQRKLMIMIDAKSFEVLNYMDNQAMLEIFNQFQAPDKVRITKEEAYKKVKERFELKSYYVYDFEQKQYVLCGKLDCEYGVNGSNGEVIVLNDL</sequence>